<dbReference type="Proteomes" id="UP001162992">
    <property type="component" value="Chromosome 6"/>
</dbReference>
<name>A0ACC2DD49_DIPCM</name>
<evidence type="ECO:0000313" key="1">
    <source>
        <dbReference type="EMBL" id="KAJ7552128.1"/>
    </source>
</evidence>
<reference evidence="2" key="1">
    <citation type="journal article" date="2024" name="Proc. Natl. Acad. Sci. U.S.A.">
        <title>Extraordinary preservation of gene collinearity over three hundred million years revealed in homosporous lycophytes.</title>
        <authorList>
            <person name="Li C."/>
            <person name="Wickell D."/>
            <person name="Kuo L.Y."/>
            <person name="Chen X."/>
            <person name="Nie B."/>
            <person name="Liao X."/>
            <person name="Peng D."/>
            <person name="Ji J."/>
            <person name="Jenkins J."/>
            <person name="Williams M."/>
            <person name="Shu S."/>
            <person name="Plott C."/>
            <person name="Barry K."/>
            <person name="Rajasekar S."/>
            <person name="Grimwood J."/>
            <person name="Han X."/>
            <person name="Sun S."/>
            <person name="Hou Z."/>
            <person name="He W."/>
            <person name="Dai G."/>
            <person name="Sun C."/>
            <person name="Schmutz J."/>
            <person name="Leebens-Mack J.H."/>
            <person name="Li F.W."/>
            <person name="Wang L."/>
        </authorList>
    </citation>
    <scope>NUCLEOTIDE SEQUENCE [LARGE SCALE GENOMIC DNA]</scope>
    <source>
        <strain evidence="2">cv. PW_Plant_1</strain>
    </source>
</reference>
<gene>
    <name evidence="1" type="ORF">O6H91_06G043000</name>
</gene>
<proteinExistence type="predicted"/>
<keyword evidence="2" id="KW-1185">Reference proteome</keyword>
<evidence type="ECO:0000313" key="2">
    <source>
        <dbReference type="Proteomes" id="UP001162992"/>
    </source>
</evidence>
<comment type="caution">
    <text evidence="1">The sequence shown here is derived from an EMBL/GenBank/DDBJ whole genome shotgun (WGS) entry which is preliminary data.</text>
</comment>
<organism evidence="1 2">
    <name type="scientific">Diphasiastrum complanatum</name>
    <name type="common">Issler's clubmoss</name>
    <name type="synonym">Lycopodium complanatum</name>
    <dbReference type="NCBI Taxonomy" id="34168"/>
    <lineage>
        <taxon>Eukaryota</taxon>
        <taxon>Viridiplantae</taxon>
        <taxon>Streptophyta</taxon>
        <taxon>Embryophyta</taxon>
        <taxon>Tracheophyta</taxon>
        <taxon>Lycopodiopsida</taxon>
        <taxon>Lycopodiales</taxon>
        <taxon>Lycopodiaceae</taxon>
        <taxon>Lycopodioideae</taxon>
        <taxon>Diphasiastrum</taxon>
    </lineage>
</organism>
<protein>
    <submittedName>
        <fullName evidence="1">Uncharacterized protein</fullName>
    </submittedName>
</protein>
<dbReference type="EMBL" id="CM055097">
    <property type="protein sequence ID" value="KAJ7552128.1"/>
    <property type="molecule type" value="Genomic_DNA"/>
</dbReference>
<accession>A0ACC2DD49</accession>
<sequence>MRQSTIKVEESKLWIPIYVKRLFYTCSMRRLQERILGPRWTSAAASDGVIWLLGVCHKVSDSAEESGISPGFSEFLQDFESRIWITYRQGFESIENSKLTTDIGWGCMIRSGQMLLAQALVCHHLGRAWRRKTNQPYPREYFEILQYFGDSPTEECPLSIHNLLDVGKLYGLAPGAWLGPYALCRTVETLAKAEKKPGQKCQQKQVLPMMVYVAAGDAEGERGGAPVLCTDDVVRICTEREDDSEEWAPLLILIPLVLGLDKINPRYLSALRATFCFPQSLGIMGGKPGASTYLVGVQDDQVLYLDPHEVQQCLKISPGNIETDTSSYHCTMVRRMPLDAIDPSLALGFYCHQREDFSDLCARASELAEKSDGAPLFTIAESSRRGKRTLCTNFYEDDDGKLPLDIDCHIVNDAKIDVASSEDEWQIL</sequence>